<name>A0AAV7IST6_COTGL</name>
<evidence type="ECO:0000313" key="1">
    <source>
        <dbReference type="EMBL" id="KAH0557408.1"/>
    </source>
</evidence>
<comment type="caution">
    <text evidence="1">The sequence shown here is derived from an EMBL/GenBank/DDBJ whole genome shotgun (WGS) entry which is preliminary data.</text>
</comment>
<accession>A0AAV7IST6</accession>
<dbReference type="EMBL" id="JAHXZJ010000747">
    <property type="protein sequence ID" value="KAH0557408.1"/>
    <property type="molecule type" value="Genomic_DNA"/>
</dbReference>
<evidence type="ECO:0000313" key="2">
    <source>
        <dbReference type="Proteomes" id="UP000826195"/>
    </source>
</evidence>
<sequence length="188" mass="22253">MWKRNLMAVYYLYDQKNSTVIFTLNPFASYAPVPWELIVEFVNDDDKKMTLYRLQYTKDPWVCQSITFDKTDRIENAKLEKEIYDITSAITSHECHANNRLYSEREDAKIIKQGYVKELADEIYDIYDQRLPIEATEYKHVDIIADYHEMTFSILTKKTNFLTVFNDVTITMYGSWLGQLCCSSCLRL</sequence>
<gene>
    <name evidence="1" type="ORF">KQX54_005567</name>
</gene>
<dbReference type="Proteomes" id="UP000826195">
    <property type="component" value="Unassembled WGS sequence"/>
</dbReference>
<protein>
    <submittedName>
        <fullName evidence="1">Uncharacterized protein</fullName>
    </submittedName>
</protein>
<dbReference type="AlphaFoldDB" id="A0AAV7IST6"/>
<reference evidence="1 2" key="1">
    <citation type="journal article" date="2021" name="J. Hered.">
        <title>A chromosome-level genome assembly of the parasitoid wasp, Cotesia glomerata (Hymenoptera: Braconidae).</title>
        <authorList>
            <person name="Pinto B.J."/>
            <person name="Weis J.J."/>
            <person name="Gamble T."/>
            <person name="Ode P.J."/>
            <person name="Paul R."/>
            <person name="Zaspel J.M."/>
        </authorList>
    </citation>
    <scope>NUCLEOTIDE SEQUENCE [LARGE SCALE GENOMIC DNA]</scope>
    <source>
        <strain evidence="1">CgM1</strain>
    </source>
</reference>
<proteinExistence type="predicted"/>
<keyword evidence="2" id="KW-1185">Reference proteome</keyword>
<organism evidence="1 2">
    <name type="scientific">Cotesia glomerata</name>
    <name type="common">Lepidopteran parasitic wasp</name>
    <name type="synonym">Apanteles glomeratus</name>
    <dbReference type="NCBI Taxonomy" id="32391"/>
    <lineage>
        <taxon>Eukaryota</taxon>
        <taxon>Metazoa</taxon>
        <taxon>Ecdysozoa</taxon>
        <taxon>Arthropoda</taxon>
        <taxon>Hexapoda</taxon>
        <taxon>Insecta</taxon>
        <taxon>Pterygota</taxon>
        <taxon>Neoptera</taxon>
        <taxon>Endopterygota</taxon>
        <taxon>Hymenoptera</taxon>
        <taxon>Apocrita</taxon>
        <taxon>Ichneumonoidea</taxon>
        <taxon>Braconidae</taxon>
        <taxon>Microgastrinae</taxon>
        <taxon>Cotesia</taxon>
    </lineage>
</organism>